<dbReference type="EMBL" id="BJXU01000016">
    <property type="protein sequence ID" value="GEN22558.1"/>
    <property type="molecule type" value="Genomic_DNA"/>
</dbReference>
<evidence type="ECO:0000313" key="3">
    <source>
        <dbReference type="Proteomes" id="UP000184123"/>
    </source>
</evidence>
<dbReference type="RefSeq" id="WP_159438831.1">
    <property type="nucleotide sequence ID" value="NZ_BJXU01000016.1"/>
</dbReference>
<accession>A0A1M7A2G4</accession>
<keyword evidence="4" id="KW-1185">Reference proteome</keyword>
<evidence type="ECO:0000313" key="2">
    <source>
        <dbReference type="EMBL" id="SHL36941.1"/>
    </source>
</evidence>
<organism evidence="2 3">
    <name type="scientific">Halomonas cupida</name>
    <dbReference type="NCBI Taxonomy" id="44933"/>
    <lineage>
        <taxon>Bacteria</taxon>
        <taxon>Pseudomonadati</taxon>
        <taxon>Pseudomonadota</taxon>
        <taxon>Gammaproteobacteria</taxon>
        <taxon>Oceanospirillales</taxon>
        <taxon>Halomonadaceae</taxon>
        <taxon>Halomonas</taxon>
    </lineage>
</organism>
<reference evidence="1 4" key="2">
    <citation type="submission" date="2019-07" db="EMBL/GenBank/DDBJ databases">
        <title>Whole genome shotgun sequence of Halomonas cupida NBRC 102219.</title>
        <authorList>
            <person name="Hosoyama A."/>
            <person name="Uohara A."/>
            <person name="Ohji S."/>
            <person name="Ichikawa N."/>
        </authorList>
    </citation>
    <scope>NUCLEOTIDE SEQUENCE [LARGE SCALE GENOMIC DNA]</scope>
    <source>
        <strain evidence="1 4">NBRC 102219</strain>
    </source>
</reference>
<proteinExistence type="predicted"/>
<dbReference type="Proteomes" id="UP000184123">
    <property type="component" value="Unassembled WGS sequence"/>
</dbReference>
<dbReference type="EMBL" id="FRCA01000001">
    <property type="protein sequence ID" value="SHL36941.1"/>
    <property type="molecule type" value="Genomic_DNA"/>
</dbReference>
<gene>
    <name evidence="1" type="ORF">HCU01_05070</name>
    <name evidence="2" type="ORF">SAMN05660971_00335</name>
</gene>
<evidence type="ECO:0000313" key="4">
    <source>
        <dbReference type="Proteomes" id="UP000321726"/>
    </source>
</evidence>
<dbReference type="Proteomes" id="UP000321726">
    <property type="component" value="Unassembled WGS sequence"/>
</dbReference>
<name>A0A1M7A2G4_9GAMM</name>
<sequence length="51" mass="5473">MARAITMAIKSIFLIDLIIARTTPAQMHGPAGVMWARVVLMADGGTSLCRD</sequence>
<protein>
    <submittedName>
        <fullName evidence="2">Uncharacterized protein</fullName>
    </submittedName>
</protein>
<evidence type="ECO:0000313" key="1">
    <source>
        <dbReference type="EMBL" id="GEN22558.1"/>
    </source>
</evidence>
<reference evidence="2 3" key="1">
    <citation type="submission" date="2016-11" db="EMBL/GenBank/DDBJ databases">
        <authorList>
            <person name="Jaros S."/>
            <person name="Januszkiewicz K."/>
            <person name="Wedrychowicz H."/>
        </authorList>
    </citation>
    <scope>NUCLEOTIDE SEQUENCE [LARGE SCALE GENOMIC DNA]</scope>
    <source>
        <strain evidence="2 3">DSM 4740</strain>
    </source>
</reference>
<dbReference type="AlphaFoldDB" id="A0A1M7A2G4"/>